<dbReference type="RefSeq" id="XP_025483026.1">
    <property type="nucleotide sequence ID" value="XM_025618613.1"/>
</dbReference>
<accession>A0A318ZB80</accession>
<dbReference type="Proteomes" id="UP000247647">
    <property type="component" value="Unassembled WGS sequence"/>
</dbReference>
<evidence type="ECO:0000313" key="1">
    <source>
        <dbReference type="EMBL" id="PYH37548.1"/>
    </source>
</evidence>
<organism evidence="1 2">
    <name type="scientific">Aspergillus neoniger (strain CBS 115656)</name>
    <dbReference type="NCBI Taxonomy" id="1448310"/>
    <lineage>
        <taxon>Eukaryota</taxon>
        <taxon>Fungi</taxon>
        <taxon>Dikarya</taxon>
        <taxon>Ascomycota</taxon>
        <taxon>Pezizomycotina</taxon>
        <taxon>Eurotiomycetes</taxon>
        <taxon>Eurotiomycetidae</taxon>
        <taxon>Eurotiales</taxon>
        <taxon>Aspergillaceae</taxon>
        <taxon>Aspergillus</taxon>
        <taxon>Aspergillus subgen. Circumdati</taxon>
    </lineage>
</organism>
<gene>
    <name evidence="1" type="ORF">BO87DRAFT_208519</name>
</gene>
<name>A0A318ZB80_ASPNB</name>
<reference evidence="1" key="1">
    <citation type="submission" date="2016-12" db="EMBL/GenBank/DDBJ databases">
        <title>The genomes of Aspergillus section Nigri reveals drivers in fungal speciation.</title>
        <authorList>
            <consortium name="DOE Joint Genome Institute"/>
            <person name="Vesth T.C."/>
            <person name="Nybo J."/>
            <person name="Theobald S."/>
            <person name="Brandl J."/>
            <person name="Frisvad J.C."/>
            <person name="Nielsen K.F."/>
            <person name="Lyhne E.K."/>
            <person name="Kogle M.E."/>
            <person name="Kuo A."/>
            <person name="Riley R."/>
            <person name="Clum A."/>
            <person name="Nolan M."/>
            <person name="Lipzen A."/>
            <person name="Salamov A."/>
            <person name="Henrissat B."/>
            <person name="Wiebenga A."/>
            <person name="De Vries R.P."/>
            <person name="Grigoriev I.V."/>
            <person name="Mortensen U.H."/>
            <person name="Andersen M.R."/>
            <person name="Baker S.E."/>
        </authorList>
    </citation>
    <scope>NUCLEOTIDE SEQUENCE [LARGE SCALE GENOMIC DNA]</scope>
    <source>
        <strain evidence="1">CBS 115656</strain>
    </source>
</reference>
<dbReference type="GeneID" id="37121069"/>
<keyword evidence="2" id="KW-1185">Reference proteome</keyword>
<proteinExistence type="predicted"/>
<dbReference type="AlphaFoldDB" id="A0A318ZB80"/>
<protein>
    <submittedName>
        <fullName evidence="1">Uncharacterized protein</fullName>
    </submittedName>
</protein>
<evidence type="ECO:0000313" key="2">
    <source>
        <dbReference type="Proteomes" id="UP000247647"/>
    </source>
</evidence>
<dbReference type="EMBL" id="KZ821450">
    <property type="protein sequence ID" value="PYH37548.1"/>
    <property type="molecule type" value="Genomic_DNA"/>
</dbReference>
<dbReference type="OrthoDB" id="10293970at2759"/>
<sequence length="73" mass="7552">MLIASALNLFCSSMPPILFASGTLFPTSYRVTSCLISHPPSFMSPPTTAADPLAPSSKGLPISHDNLASSLAC</sequence>